<reference evidence="1 2" key="1">
    <citation type="journal article" date="2021" name="BMC Genomics">
        <title>Telomere-to-telomere genome assembly of asparaginase-producing Trichoderma simmonsii.</title>
        <authorList>
            <person name="Chung D."/>
            <person name="Kwon Y.M."/>
            <person name="Yang Y."/>
        </authorList>
    </citation>
    <scope>NUCLEOTIDE SEQUENCE [LARGE SCALE GENOMIC DNA]</scope>
    <source>
        <strain evidence="1 2">GH-Sj1</strain>
    </source>
</reference>
<sequence length="99" mass="10901">MQPSRLGHAKRQMLKVKGRSVGTGAGTWPGVVHGWNLIGELAVAASFHHHDSAILHAPNSRIWMPRAVLITETDTLCDVFLDLSVIRRHLASESGMRQI</sequence>
<proteinExistence type="predicted"/>
<protein>
    <submittedName>
        <fullName evidence="1">Uncharacterized protein</fullName>
    </submittedName>
</protein>
<evidence type="ECO:0000313" key="2">
    <source>
        <dbReference type="Proteomes" id="UP000826661"/>
    </source>
</evidence>
<evidence type="ECO:0000313" key="1">
    <source>
        <dbReference type="EMBL" id="QYS99831.1"/>
    </source>
</evidence>
<gene>
    <name evidence="1" type="ORF">H0G86_006947</name>
</gene>
<dbReference type="Proteomes" id="UP000826661">
    <property type="component" value="Chromosome III"/>
</dbReference>
<accession>A0A8G0LCH9</accession>
<name>A0A8G0LCH9_9HYPO</name>
<dbReference type="EMBL" id="CP075866">
    <property type="protein sequence ID" value="QYS99831.1"/>
    <property type="molecule type" value="Genomic_DNA"/>
</dbReference>
<keyword evidence="2" id="KW-1185">Reference proteome</keyword>
<dbReference type="AlphaFoldDB" id="A0A8G0LCH9"/>
<organism evidence="1 2">
    <name type="scientific">Trichoderma simmonsii</name>
    <dbReference type="NCBI Taxonomy" id="1491479"/>
    <lineage>
        <taxon>Eukaryota</taxon>
        <taxon>Fungi</taxon>
        <taxon>Dikarya</taxon>
        <taxon>Ascomycota</taxon>
        <taxon>Pezizomycotina</taxon>
        <taxon>Sordariomycetes</taxon>
        <taxon>Hypocreomycetidae</taxon>
        <taxon>Hypocreales</taxon>
        <taxon>Hypocreaceae</taxon>
        <taxon>Trichoderma</taxon>
    </lineage>
</organism>